<protein>
    <submittedName>
        <fullName evidence="1">Uncharacterized protein</fullName>
    </submittedName>
</protein>
<evidence type="ECO:0000313" key="2">
    <source>
        <dbReference type="Proteomes" id="UP000738359"/>
    </source>
</evidence>
<gene>
    <name evidence="1" type="ORF">BGZ70_009089</name>
</gene>
<reference evidence="1" key="1">
    <citation type="journal article" date="2020" name="Fungal Divers.">
        <title>Resolving the Mortierellaceae phylogeny through synthesis of multi-gene phylogenetics and phylogenomics.</title>
        <authorList>
            <person name="Vandepol N."/>
            <person name="Liber J."/>
            <person name="Desiro A."/>
            <person name="Na H."/>
            <person name="Kennedy M."/>
            <person name="Barry K."/>
            <person name="Grigoriev I.V."/>
            <person name="Miller A.N."/>
            <person name="O'Donnell K."/>
            <person name="Stajich J.E."/>
            <person name="Bonito G."/>
        </authorList>
    </citation>
    <scope>NUCLEOTIDE SEQUENCE</scope>
    <source>
        <strain evidence="1">CK1249</strain>
    </source>
</reference>
<proteinExistence type="predicted"/>
<comment type="caution">
    <text evidence="1">The sequence shown here is derived from an EMBL/GenBank/DDBJ whole genome shotgun (WGS) entry which is preliminary data.</text>
</comment>
<accession>A0A9P6JFF5</accession>
<name>A0A9P6JFF5_MORAP</name>
<dbReference type="OrthoDB" id="2418076at2759"/>
<dbReference type="AlphaFoldDB" id="A0A9P6JFF5"/>
<evidence type="ECO:0000313" key="1">
    <source>
        <dbReference type="EMBL" id="KAF9967548.1"/>
    </source>
</evidence>
<organism evidence="1 2">
    <name type="scientific">Mortierella alpina</name>
    <name type="common">Oleaginous fungus</name>
    <name type="synonym">Mortierella renispora</name>
    <dbReference type="NCBI Taxonomy" id="64518"/>
    <lineage>
        <taxon>Eukaryota</taxon>
        <taxon>Fungi</taxon>
        <taxon>Fungi incertae sedis</taxon>
        <taxon>Mucoromycota</taxon>
        <taxon>Mortierellomycotina</taxon>
        <taxon>Mortierellomycetes</taxon>
        <taxon>Mortierellales</taxon>
        <taxon>Mortierellaceae</taxon>
        <taxon>Mortierella</taxon>
    </lineage>
</organism>
<keyword evidence="2" id="KW-1185">Reference proteome</keyword>
<dbReference type="Proteomes" id="UP000738359">
    <property type="component" value="Unassembled WGS sequence"/>
</dbReference>
<sequence length="219" mass="24640">MEDLQDRRIAHLATALDAKMSTVFDKATAVLHIDGRSTSQKGHAHEKRSVVHGKQLVSLNEKVTKVTERCQTALQDSASTSSASTRKLRKLYCTTQKQWKRTIRIDRTTRVGLAEALRTKGWRTCQADEETGTCIGEADVCVGIIASRRVRDLGPLVVATTDSDLLVYNNISVLRQHPRRKSSYSLYVQDEYLPTLNKNRPKVKRGKKAIKRVQVLTPE</sequence>
<dbReference type="Gene3D" id="3.40.50.1010">
    <property type="entry name" value="5'-nuclease"/>
    <property type="match status" value="1"/>
</dbReference>
<feature type="non-terminal residue" evidence="1">
    <location>
        <position position="219"/>
    </location>
</feature>
<dbReference type="EMBL" id="JAAAHY010000071">
    <property type="protein sequence ID" value="KAF9967548.1"/>
    <property type="molecule type" value="Genomic_DNA"/>
</dbReference>